<protein>
    <submittedName>
        <fullName evidence="1">Uncharacterized protein</fullName>
    </submittedName>
</protein>
<name>A0A087GI98_ARAAL</name>
<dbReference type="Proteomes" id="UP000029120">
    <property type="component" value="Chromosome 7"/>
</dbReference>
<evidence type="ECO:0000313" key="2">
    <source>
        <dbReference type="Proteomes" id="UP000029120"/>
    </source>
</evidence>
<dbReference type="AlphaFoldDB" id="A0A087GI98"/>
<gene>
    <name evidence="1" type="ordered locus">AALP_Aa7g155400</name>
</gene>
<sequence length="50" mass="5610">MDSPSETRSSRPRGIISITWRSFDASTMVISYPPFSFRKILLIIPPAVAL</sequence>
<keyword evidence="2" id="KW-1185">Reference proteome</keyword>
<reference evidence="2" key="1">
    <citation type="journal article" date="2015" name="Nat. Plants">
        <title>Genome expansion of Arabis alpina linked with retrotransposition and reduced symmetric DNA methylation.</title>
        <authorList>
            <person name="Willing E.M."/>
            <person name="Rawat V."/>
            <person name="Mandakova T."/>
            <person name="Maumus F."/>
            <person name="James G.V."/>
            <person name="Nordstroem K.J."/>
            <person name="Becker C."/>
            <person name="Warthmann N."/>
            <person name="Chica C."/>
            <person name="Szarzynska B."/>
            <person name="Zytnicki M."/>
            <person name="Albani M.C."/>
            <person name="Kiefer C."/>
            <person name="Bergonzi S."/>
            <person name="Castaings L."/>
            <person name="Mateos J.L."/>
            <person name="Berns M.C."/>
            <person name="Bujdoso N."/>
            <person name="Piofczyk T."/>
            <person name="de Lorenzo L."/>
            <person name="Barrero-Sicilia C."/>
            <person name="Mateos I."/>
            <person name="Piednoel M."/>
            <person name="Hagmann J."/>
            <person name="Chen-Min-Tao R."/>
            <person name="Iglesias-Fernandez R."/>
            <person name="Schuster S.C."/>
            <person name="Alonso-Blanco C."/>
            <person name="Roudier F."/>
            <person name="Carbonero P."/>
            <person name="Paz-Ares J."/>
            <person name="Davis S.J."/>
            <person name="Pecinka A."/>
            <person name="Quesneville H."/>
            <person name="Colot V."/>
            <person name="Lysak M.A."/>
            <person name="Weigel D."/>
            <person name="Coupland G."/>
            <person name="Schneeberger K."/>
        </authorList>
    </citation>
    <scope>NUCLEOTIDE SEQUENCE [LARGE SCALE GENOMIC DNA]</scope>
    <source>
        <strain evidence="2">cv. Pajares</strain>
    </source>
</reference>
<evidence type="ECO:0000313" key="1">
    <source>
        <dbReference type="EMBL" id="KFK29600.1"/>
    </source>
</evidence>
<accession>A0A087GI98</accession>
<dbReference type="EMBL" id="CM002875">
    <property type="protein sequence ID" value="KFK29600.1"/>
    <property type="molecule type" value="Genomic_DNA"/>
</dbReference>
<proteinExistence type="predicted"/>
<dbReference type="Gramene" id="KFK29600">
    <property type="protein sequence ID" value="KFK29600"/>
    <property type="gene ID" value="AALP_AA7G155400"/>
</dbReference>
<organism evidence="1 2">
    <name type="scientific">Arabis alpina</name>
    <name type="common">Alpine rock-cress</name>
    <dbReference type="NCBI Taxonomy" id="50452"/>
    <lineage>
        <taxon>Eukaryota</taxon>
        <taxon>Viridiplantae</taxon>
        <taxon>Streptophyta</taxon>
        <taxon>Embryophyta</taxon>
        <taxon>Tracheophyta</taxon>
        <taxon>Spermatophyta</taxon>
        <taxon>Magnoliopsida</taxon>
        <taxon>eudicotyledons</taxon>
        <taxon>Gunneridae</taxon>
        <taxon>Pentapetalae</taxon>
        <taxon>rosids</taxon>
        <taxon>malvids</taxon>
        <taxon>Brassicales</taxon>
        <taxon>Brassicaceae</taxon>
        <taxon>Arabideae</taxon>
        <taxon>Arabis</taxon>
    </lineage>
</organism>